<dbReference type="KEGG" id="cdet:87945619"/>
<dbReference type="EMBL" id="CP137309">
    <property type="protein sequence ID" value="WQF84102.1"/>
    <property type="molecule type" value="Genomic_DNA"/>
</dbReference>
<dbReference type="RefSeq" id="XP_062781326.1">
    <property type="nucleotide sequence ID" value="XM_062925275.1"/>
</dbReference>
<reference evidence="3" key="1">
    <citation type="journal article" date="2023" name="bioRxiv">
        <title>Complete genome of the Medicago anthracnose fungus, Colletotrichum destructivum, reveals a mini-chromosome-like region within a core chromosome.</title>
        <authorList>
            <person name="Lapalu N."/>
            <person name="Simon A."/>
            <person name="Lu A."/>
            <person name="Plaumann P.-L."/>
            <person name="Amselem J."/>
            <person name="Pigne S."/>
            <person name="Auger A."/>
            <person name="Koch C."/>
            <person name="Dallery J.-F."/>
            <person name="O'Connell R.J."/>
        </authorList>
    </citation>
    <scope>NUCLEOTIDE SEQUENCE [LARGE SCALE GENOMIC DNA]</scope>
    <source>
        <strain evidence="3">CBS 520.97</strain>
    </source>
</reference>
<dbReference type="GeneID" id="87945619"/>
<evidence type="ECO:0000256" key="1">
    <source>
        <dbReference type="SAM" id="MobiDB-lite"/>
    </source>
</evidence>
<sequence>MAWHGRSSASGADVGSCSSSASSSHARALGLRGLGEGGEERGRVAELANSRITRPRASPGSEIGTELLYAENETSHISHKPLSPADQTCYCYCIVTRSQTFAYPVVALNHGMALDISFSSHRQITRVFDSMLLCAGMTYTRSATPAQLSAIDDTHEQACVPLAASLSKLVKSKHKVNVDDVMISCLLMETFPPIFDLAHEQIKHWLSE</sequence>
<accession>A0AAX4IL60</accession>
<feature type="compositionally biased region" description="Low complexity" evidence="1">
    <location>
        <begin position="7"/>
        <end position="22"/>
    </location>
</feature>
<gene>
    <name evidence="2" type="ORF">CDEST_09116</name>
</gene>
<evidence type="ECO:0000313" key="2">
    <source>
        <dbReference type="EMBL" id="WQF84102.1"/>
    </source>
</evidence>
<organism evidence="2 3">
    <name type="scientific">Colletotrichum destructivum</name>
    <dbReference type="NCBI Taxonomy" id="34406"/>
    <lineage>
        <taxon>Eukaryota</taxon>
        <taxon>Fungi</taxon>
        <taxon>Dikarya</taxon>
        <taxon>Ascomycota</taxon>
        <taxon>Pezizomycotina</taxon>
        <taxon>Sordariomycetes</taxon>
        <taxon>Hypocreomycetidae</taxon>
        <taxon>Glomerellales</taxon>
        <taxon>Glomerellaceae</taxon>
        <taxon>Colletotrichum</taxon>
        <taxon>Colletotrichum destructivum species complex</taxon>
    </lineage>
</organism>
<dbReference type="Proteomes" id="UP001322277">
    <property type="component" value="Chromosome 5"/>
</dbReference>
<name>A0AAX4IL60_9PEZI</name>
<feature type="region of interest" description="Disordered" evidence="1">
    <location>
        <begin position="1"/>
        <end position="22"/>
    </location>
</feature>
<proteinExistence type="predicted"/>
<protein>
    <submittedName>
        <fullName evidence="2">Uncharacterized protein</fullName>
    </submittedName>
</protein>
<keyword evidence="3" id="KW-1185">Reference proteome</keyword>
<evidence type="ECO:0000313" key="3">
    <source>
        <dbReference type="Proteomes" id="UP001322277"/>
    </source>
</evidence>
<dbReference type="AlphaFoldDB" id="A0AAX4IL60"/>